<dbReference type="RefSeq" id="WP_377043882.1">
    <property type="nucleotide sequence ID" value="NZ_JBHLUN010000005.1"/>
</dbReference>
<feature type="transmembrane region" description="Helical" evidence="6">
    <location>
        <begin position="227"/>
        <end position="248"/>
    </location>
</feature>
<feature type="transmembrane region" description="Helical" evidence="6">
    <location>
        <begin position="54"/>
        <end position="76"/>
    </location>
</feature>
<keyword evidence="3 6" id="KW-0812">Transmembrane</keyword>
<dbReference type="PANTHER" id="PTHR22911">
    <property type="entry name" value="ACYL-MALONYL CONDENSING ENZYME-RELATED"/>
    <property type="match status" value="1"/>
</dbReference>
<feature type="transmembrane region" description="Helical" evidence="6">
    <location>
        <begin position="281"/>
        <end position="298"/>
    </location>
</feature>
<organism evidence="8 9">
    <name type="scientific">Roseomonas elaeocarpi</name>
    <dbReference type="NCBI Taxonomy" id="907779"/>
    <lineage>
        <taxon>Bacteria</taxon>
        <taxon>Pseudomonadati</taxon>
        <taxon>Pseudomonadota</taxon>
        <taxon>Alphaproteobacteria</taxon>
        <taxon>Acetobacterales</taxon>
        <taxon>Roseomonadaceae</taxon>
        <taxon>Roseomonas</taxon>
    </lineage>
</organism>
<comment type="similarity">
    <text evidence="2">Belongs to the drug/metabolite transporter (DMT) superfamily. 10 TMS drug/metabolite exporter (DME) (TC 2.A.7.3) family.</text>
</comment>
<dbReference type="InterPro" id="IPR000620">
    <property type="entry name" value="EamA_dom"/>
</dbReference>
<keyword evidence="5 6" id="KW-0472">Membrane</keyword>
<name>A0ABV6JQZ5_9PROT</name>
<evidence type="ECO:0000313" key="8">
    <source>
        <dbReference type="EMBL" id="MFC0408139.1"/>
    </source>
</evidence>
<proteinExistence type="inferred from homology"/>
<dbReference type="InterPro" id="IPR037185">
    <property type="entry name" value="EmrE-like"/>
</dbReference>
<comment type="subcellular location">
    <subcellularLocation>
        <location evidence="1">Membrane</location>
        <topology evidence="1">Multi-pass membrane protein</topology>
    </subcellularLocation>
</comment>
<feature type="domain" description="EamA" evidence="7">
    <location>
        <begin position="23"/>
        <end position="155"/>
    </location>
</feature>
<feature type="transmembrane region" description="Helical" evidence="6">
    <location>
        <begin position="141"/>
        <end position="160"/>
    </location>
</feature>
<dbReference type="Pfam" id="PF00892">
    <property type="entry name" value="EamA"/>
    <property type="match status" value="1"/>
</dbReference>
<keyword evidence="4 6" id="KW-1133">Transmembrane helix</keyword>
<evidence type="ECO:0000256" key="4">
    <source>
        <dbReference type="ARBA" id="ARBA00022989"/>
    </source>
</evidence>
<feature type="transmembrane region" description="Helical" evidence="6">
    <location>
        <begin position="255"/>
        <end position="275"/>
    </location>
</feature>
<evidence type="ECO:0000256" key="5">
    <source>
        <dbReference type="ARBA" id="ARBA00023136"/>
    </source>
</evidence>
<comment type="caution">
    <text evidence="8">The sequence shown here is derived from an EMBL/GenBank/DDBJ whole genome shotgun (WGS) entry which is preliminary data.</text>
</comment>
<evidence type="ECO:0000313" key="9">
    <source>
        <dbReference type="Proteomes" id="UP001589865"/>
    </source>
</evidence>
<evidence type="ECO:0000256" key="1">
    <source>
        <dbReference type="ARBA" id="ARBA00004141"/>
    </source>
</evidence>
<evidence type="ECO:0000259" key="7">
    <source>
        <dbReference type="Pfam" id="PF00892"/>
    </source>
</evidence>
<feature type="transmembrane region" description="Helical" evidence="6">
    <location>
        <begin position="198"/>
        <end position="221"/>
    </location>
</feature>
<gene>
    <name evidence="8" type="ORF">ACFFGY_07745</name>
</gene>
<keyword evidence="9" id="KW-1185">Reference proteome</keyword>
<dbReference type="PANTHER" id="PTHR22911:SF6">
    <property type="entry name" value="SOLUTE CARRIER FAMILY 35 MEMBER G1"/>
    <property type="match status" value="1"/>
</dbReference>
<dbReference type="Proteomes" id="UP001589865">
    <property type="component" value="Unassembled WGS sequence"/>
</dbReference>
<dbReference type="EMBL" id="JBHLUN010000005">
    <property type="protein sequence ID" value="MFC0408139.1"/>
    <property type="molecule type" value="Genomic_DNA"/>
</dbReference>
<evidence type="ECO:0000256" key="3">
    <source>
        <dbReference type="ARBA" id="ARBA00022692"/>
    </source>
</evidence>
<evidence type="ECO:0000256" key="6">
    <source>
        <dbReference type="SAM" id="Phobius"/>
    </source>
</evidence>
<feature type="transmembrane region" description="Helical" evidence="6">
    <location>
        <begin position="112"/>
        <end position="132"/>
    </location>
</feature>
<dbReference type="SUPFAM" id="SSF103481">
    <property type="entry name" value="Multidrug resistance efflux transporter EmrE"/>
    <property type="match status" value="2"/>
</dbReference>
<feature type="transmembrane region" description="Helical" evidence="6">
    <location>
        <begin position="166"/>
        <end position="186"/>
    </location>
</feature>
<sequence length="310" mass="32553">MSDTPLTLPADARGDARLAARRRAILLVLAEAFAFALAAAAVKGLDGRIPLAEVIVFRNLFALPALLPAMVAAGGFRALRTRSPLAHLQRGFWGLLGMGGSFYGYAKLPLPTVSALNFTMPLFLTLLSVPLLGERVGPRRAAAVVVGFAGVLLMLRPGFGSDAPDPVAAGAVLLAALGWAMAMISIRRMGENGEAGVTIVLWFALLALVVSLLAAIPVWVWPTAEQWALLFVAGAVSGVAQLLMTAAYRGGESALLAPFEYSGILWTTILGAVFWDRLPEALDFAGFAVLVGSGLYIWQREVKAKAGAAS</sequence>
<evidence type="ECO:0000256" key="2">
    <source>
        <dbReference type="ARBA" id="ARBA00009853"/>
    </source>
</evidence>
<accession>A0ABV6JQZ5</accession>
<protein>
    <submittedName>
        <fullName evidence="8">DMT family transporter</fullName>
    </submittedName>
</protein>
<reference evidence="8 9" key="1">
    <citation type="submission" date="2024-09" db="EMBL/GenBank/DDBJ databases">
        <authorList>
            <person name="Sun Q."/>
            <person name="Mori K."/>
        </authorList>
    </citation>
    <scope>NUCLEOTIDE SEQUENCE [LARGE SCALE GENOMIC DNA]</scope>
    <source>
        <strain evidence="8 9">TBRC 5777</strain>
    </source>
</reference>
<feature type="transmembrane region" description="Helical" evidence="6">
    <location>
        <begin position="24"/>
        <end position="42"/>
    </location>
</feature>